<name>A0A8H2WFB5_9AGAM</name>
<dbReference type="Proteomes" id="UP000663846">
    <property type="component" value="Unassembled WGS sequence"/>
</dbReference>
<sequence length="152" mass="17444">MLLSAVCLISGVLTVLLFRRHPRLKHLVPLDGPAPSSYLTEHFKHMFGLHGINFQCEVLRKYGPTVRMTGVMGEPFIFTFDPGFIHTVLFKERSKFERNEGGTLMVRSIFGGGLLGFKGDEHRHHCKLLNPVFAIQHLREHRYQHFIPYFGA</sequence>
<protein>
    <submittedName>
        <fullName evidence="1">Uncharacterized protein</fullName>
    </submittedName>
</protein>
<evidence type="ECO:0000313" key="1">
    <source>
        <dbReference type="EMBL" id="CAE6371350.1"/>
    </source>
</evidence>
<dbReference type="GO" id="GO:0020037">
    <property type="term" value="F:heme binding"/>
    <property type="evidence" value="ECO:0007669"/>
    <property type="project" value="InterPro"/>
</dbReference>
<dbReference type="EMBL" id="CAJMWS010000140">
    <property type="protein sequence ID" value="CAE6371350.1"/>
    <property type="molecule type" value="Genomic_DNA"/>
</dbReference>
<evidence type="ECO:0000313" key="2">
    <source>
        <dbReference type="Proteomes" id="UP000663846"/>
    </source>
</evidence>
<dbReference type="GO" id="GO:0004497">
    <property type="term" value="F:monooxygenase activity"/>
    <property type="evidence" value="ECO:0007669"/>
    <property type="project" value="InterPro"/>
</dbReference>
<dbReference type="Gene3D" id="1.10.630.10">
    <property type="entry name" value="Cytochrome P450"/>
    <property type="match status" value="1"/>
</dbReference>
<comment type="caution">
    <text evidence="1">The sequence shown here is derived from an EMBL/GenBank/DDBJ whole genome shotgun (WGS) entry which is preliminary data.</text>
</comment>
<dbReference type="SUPFAM" id="SSF48264">
    <property type="entry name" value="Cytochrome P450"/>
    <property type="match status" value="1"/>
</dbReference>
<accession>A0A8H2WFB5</accession>
<dbReference type="GO" id="GO:0016705">
    <property type="term" value="F:oxidoreductase activity, acting on paired donors, with incorporation or reduction of molecular oxygen"/>
    <property type="evidence" value="ECO:0007669"/>
    <property type="project" value="InterPro"/>
</dbReference>
<dbReference type="AlphaFoldDB" id="A0A8H2WFB5"/>
<dbReference type="GO" id="GO:0005506">
    <property type="term" value="F:iron ion binding"/>
    <property type="evidence" value="ECO:0007669"/>
    <property type="project" value="InterPro"/>
</dbReference>
<gene>
    <name evidence="1" type="ORF">RDB_LOCUS26511</name>
</gene>
<organism evidence="1 2">
    <name type="scientific">Rhizoctonia solani</name>
    <dbReference type="NCBI Taxonomy" id="456999"/>
    <lineage>
        <taxon>Eukaryota</taxon>
        <taxon>Fungi</taxon>
        <taxon>Dikarya</taxon>
        <taxon>Basidiomycota</taxon>
        <taxon>Agaricomycotina</taxon>
        <taxon>Agaricomycetes</taxon>
        <taxon>Cantharellales</taxon>
        <taxon>Ceratobasidiaceae</taxon>
        <taxon>Rhizoctonia</taxon>
    </lineage>
</organism>
<reference evidence="1" key="1">
    <citation type="submission" date="2021-01" db="EMBL/GenBank/DDBJ databases">
        <authorList>
            <person name="Kaushik A."/>
        </authorList>
    </citation>
    <scope>NUCLEOTIDE SEQUENCE</scope>
    <source>
        <strain evidence="1">AG1-1C</strain>
    </source>
</reference>
<proteinExistence type="predicted"/>
<dbReference type="InterPro" id="IPR036396">
    <property type="entry name" value="Cyt_P450_sf"/>
</dbReference>